<dbReference type="InterPro" id="IPR051721">
    <property type="entry name" value="Biopterin_syn/organic_redct"/>
</dbReference>
<reference evidence="5" key="1">
    <citation type="submission" date="2015-11" db="EMBL/GenBank/DDBJ databases">
        <title>De novo transcriptome assembly of four potential Pierce s Disease insect vectors from Arizona vineyards.</title>
        <authorList>
            <person name="Tassone E.E."/>
        </authorList>
    </citation>
    <scope>NUCLEOTIDE SEQUENCE</scope>
</reference>
<evidence type="ECO:0000256" key="1">
    <source>
        <dbReference type="ARBA" id="ARBA00004496"/>
    </source>
</evidence>
<dbReference type="PANTHER" id="PTHR44085:SF2">
    <property type="entry name" value="SEPIAPTERIN REDUCTASE"/>
    <property type="match status" value="1"/>
</dbReference>
<dbReference type="EMBL" id="GECZ01012305">
    <property type="protein sequence ID" value="JAS57464.1"/>
    <property type="molecule type" value="Transcribed_RNA"/>
</dbReference>
<protein>
    <recommendedName>
        <fullName evidence="6">Sepiapterin reductase</fullName>
    </recommendedName>
</protein>
<dbReference type="Pfam" id="PF00106">
    <property type="entry name" value="adh_short"/>
    <property type="match status" value="1"/>
</dbReference>
<evidence type="ECO:0000256" key="4">
    <source>
        <dbReference type="ARBA" id="ARBA00023002"/>
    </source>
</evidence>
<proteinExistence type="predicted"/>
<evidence type="ECO:0008006" key="6">
    <source>
        <dbReference type="Google" id="ProtNLM"/>
    </source>
</evidence>
<organism evidence="5">
    <name type="scientific">Cuerna arida</name>
    <dbReference type="NCBI Taxonomy" id="1464854"/>
    <lineage>
        <taxon>Eukaryota</taxon>
        <taxon>Metazoa</taxon>
        <taxon>Ecdysozoa</taxon>
        <taxon>Arthropoda</taxon>
        <taxon>Hexapoda</taxon>
        <taxon>Insecta</taxon>
        <taxon>Pterygota</taxon>
        <taxon>Neoptera</taxon>
        <taxon>Paraneoptera</taxon>
        <taxon>Hemiptera</taxon>
        <taxon>Auchenorrhyncha</taxon>
        <taxon>Membracoidea</taxon>
        <taxon>Cicadellidae</taxon>
        <taxon>Cicadellinae</taxon>
        <taxon>Proconiini</taxon>
        <taxon>Cuerna</taxon>
    </lineage>
</organism>
<dbReference type="Gene3D" id="3.40.50.720">
    <property type="entry name" value="NAD(P)-binding Rossmann-like Domain"/>
    <property type="match status" value="1"/>
</dbReference>
<comment type="subcellular location">
    <subcellularLocation>
        <location evidence="1">Cytoplasm</location>
    </subcellularLocation>
</comment>
<gene>
    <name evidence="5" type="ORF">g.1793</name>
</gene>
<evidence type="ECO:0000256" key="3">
    <source>
        <dbReference type="ARBA" id="ARBA00022857"/>
    </source>
</evidence>
<accession>A0A1B6G4V1</accession>
<feature type="non-terminal residue" evidence="5">
    <location>
        <position position="1"/>
    </location>
</feature>
<keyword evidence="3" id="KW-0521">NADP</keyword>
<dbReference type="InterPro" id="IPR002347">
    <property type="entry name" value="SDR_fam"/>
</dbReference>
<sequence length="102" mass="11093">AAARKIIINISSIAAVKPFPDMSMYCSVKAARNAYFSVLAVENDPGSLGVLNYSPGPVQTDMFVELTKNVPEEEIKGRFEEMKVSVLTATQTVDKLVAILSR</sequence>
<evidence type="ECO:0000256" key="2">
    <source>
        <dbReference type="ARBA" id="ARBA00022490"/>
    </source>
</evidence>
<feature type="non-terminal residue" evidence="5">
    <location>
        <position position="102"/>
    </location>
</feature>
<dbReference type="AlphaFoldDB" id="A0A1B6G4V1"/>
<dbReference type="PANTHER" id="PTHR44085">
    <property type="entry name" value="SEPIAPTERIN REDUCTASE"/>
    <property type="match status" value="1"/>
</dbReference>
<name>A0A1B6G4V1_9HEMI</name>
<dbReference type="GO" id="GO:0006729">
    <property type="term" value="P:tetrahydrobiopterin biosynthetic process"/>
    <property type="evidence" value="ECO:0007669"/>
    <property type="project" value="TreeGrafter"/>
</dbReference>
<evidence type="ECO:0000313" key="5">
    <source>
        <dbReference type="EMBL" id="JAS57464.1"/>
    </source>
</evidence>
<keyword evidence="2" id="KW-0963">Cytoplasm</keyword>
<dbReference type="InterPro" id="IPR036291">
    <property type="entry name" value="NAD(P)-bd_dom_sf"/>
</dbReference>
<keyword evidence="4" id="KW-0560">Oxidoreductase</keyword>
<dbReference type="GO" id="GO:0005737">
    <property type="term" value="C:cytoplasm"/>
    <property type="evidence" value="ECO:0007669"/>
    <property type="project" value="UniProtKB-SubCell"/>
</dbReference>
<dbReference type="SUPFAM" id="SSF51735">
    <property type="entry name" value="NAD(P)-binding Rossmann-fold domains"/>
    <property type="match status" value="1"/>
</dbReference>
<dbReference type="GO" id="GO:0004757">
    <property type="term" value="F:sepiapterin reductase (NADP+) activity"/>
    <property type="evidence" value="ECO:0007669"/>
    <property type="project" value="TreeGrafter"/>
</dbReference>